<feature type="compositionally biased region" description="Acidic residues" evidence="1">
    <location>
        <begin position="464"/>
        <end position="478"/>
    </location>
</feature>
<evidence type="ECO:0000256" key="1">
    <source>
        <dbReference type="SAM" id="MobiDB-lite"/>
    </source>
</evidence>
<dbReference type="Pfam" id="PF06381">
    <property type="entry name" value="Phage_portal_3"/>
    <property type="match status" value="1"/>
</dbReference>
<comment type="caution">
    <text evidence="3">The sequence shown here is derived from an EMBL/GenBank/DDBJ whole genome shotgun (WGS) entry which is preliminary data.</text>
</comment>
<dbReference type="AlphaFoldDB" id="A0A0F9NI96"/>
<dbReference type="EMBL" id="LAZR01003355">
    <property type="protein sequence ID" value="KKN19225.1"/>
    <property type="molecule type" value="Genomic_DNA"/>
</dbReference>
<gene>
    <name evidence="3" type="ORF">LCGC14_0947940</name>
</gene>
<evidence type="ECO:0000313" key="3">
    <source>
        <dbReference type="EMBL" id="KKN19225.1"/>
    </source>
</evidence>
<accession>A0A0F9NI96</accession>
<sequence>MTNKGVTITNTGRGVKASLVSSSERSVRIRKQGNGIDTDKELSLRVLSGLISRMQLANLAGKSFGGKRDLWKVFGYERQLTAELFLAKYVRQDIASRVIDAPPNAIWANPPAIVENDAIKTKWEELVEKHNLWGTMNRADRLARLNHFSILLFGFDDGTNLQTPLGQGRDVKELLYVRAIGSRQVTELKFNAEPGSPKFGQPEMYKIEFDDPNTRTVSSGTTKVTGLRNLTVHASRVVHIVENPLEDTVIGIPIMEKVYNLLDDLLKVAGGTPETYWLTANRGIQADVEPDRQLDPADAAALSDEIEEYQHQLRRFIRTRGVKLDVLDSTTPAPKEVFEMLMALLSGTTGIPRRILLGSEAGQLASEQDRANWAERISERRVLFAQPLVLKPTTELLQSAKLLPEGVVKWEWPSAFILSPLEKGQTSAQHARAVGNLSRQTGNKEPMQITSREEAREMVGLEGDLPESEVIETEDDESVVPRSEGSEGETED</sequence>
<proteinExistence type="predicted"/>
<feature type="domain" description="Anti-CBASS protein Acb1-like N-terminal" evidence="2">
    <location>
        <begin position="86"/>
        <end position="434"/>
    </location>
</feature>
<organism evidence="3">
    <name type="scientific">marine sediment metagenome</name>
    <dbReference type="NCBI Taxonomy" id="412755"/>
    <lineage>
        <taxon>unclassified sequences</taxon>
        <taxon>metagenomes</taxon>
        <taxon>ecological metagenomes</taxon>
    </lineage>
</organism>
<evidence type="ECO:0000259" key="2">
    <source>
        <dbReference type="Pfam" id="PF06381"/>
    </source>
</evidence>
<protein>
    <recommendedName>
        <fullName evidence="2">Anti-CBASS protein Acb1-like N-terminal domain-containing protein</fullName>
    </recommendedName>
</protein>
<reference evidence="3" key="1">
    <citation type="journal article" date="2015" name="Nature">
        <title>Complex archaea that bridge the gap between prokaryotes and eukaryotes.</title>
        <authorList>
            <person name="Spang A."/>
            <person name="Saw J.H."/>
            <person name="Jorgensen S.L."/>
            <person name="Zaremba-Niedzwiedzka K."/>
            <person name="Martijn J."/>
            <person name="Lind A.E."/>
            <person name="van Eijk R."/>
            <person name="Schleper C."/>
            <person name="Guy L."/>
            <person name="Ettema T.J."/>
        </authorList>
    </citation>
    <scope>NUCLEOTIDE SEQUENCE</scope>
</reference>
<dbReference type="InterPro" id="IPR024459">
    <property type="entry name" value="Acb1-like_N"/>
</dbReference>
<feature type="region of interest" description="Disordered" evidence="1">
    <location>
        <begin position="429"/>
        <end position="492"/>
    </location>
</feature>
<name>A0A0F9NI96_9ZZZZ</name>